<evidence type="ECO:0000259" key="9">
    <source>
        <dbReference type="Pfam" id="PF00482"/>
    </source>
</evidence>
<gene>
    <name evidence="10" type="ORF">E4191_20455</name>
</gene>
<proteinExistence type="inferred from homology"/>
<name>A0A4Y5SUQ5_9RHOB</name>
<accession>A0A4Y5SUQ5</accession>
<dbReference type="KEGG" id="plia:E4191_20455"/>
<reference evidence="11" key="1">
    <citation type="submission" date="2019-05" db="EMBL/GenBank/DDBJ databases">
        <title>Tamlana fucoidanivorans sp. nov., isolated from the surface of algae collected from Fujian province in China.</title>
        <authorList>
            <person name="Li J."/>
        </authorList>
    </citation>
    <scope>NUCLEOTIDE SEQUENCE [LARGE SCALE GENOMIC DNA]</scope>
    <source>
        <strain evidence="11">2251</strain>
        <plasmid evidence="11">unnamed4</plasmid>
    </source>
</reference>
<evidence type="ECO:0000256" key="8">
    <source>
        <dbReference type="SAM" id="Phobius"/>
    </source>
</evidence>
<keyword evidence="10" id="KW-0614">Plasmid</keyword>
<feature type="domain" description="Type II secretion system protein GspF" evidence="9">
    <location>
        <begin position="81"/>
        <end position="202"/>
    </location>
</feature>
<feature type="transmembrane region" description="Helical" evidence="8">
    <location>
        <begin position="178"/>
        <end position="201"/>
    </location>
</feature>
<keyword evidence="3" id="KW-1003">Cell membrane</keyword>
<dbReference type="AlphaFoldDB" id="A0A4Y5SUQ5"/>
<evidence type="ECO:0000256" key="4">
    <source>
        <dbReference type="ARBA" id="ARBA00022519"/>
    </source>
</evidence>
<comment type="similarity">
    <text evidence="2">Belongs to the GSP F family.</text>
</comment>
<organism evidence="10 11">
    <name type="scientific">Paracoccus liaowanqingii</name>
    <dbReference type="NCBI Taxonomy" id="2560053"/>
    <lineage>
        <taxon>Bacteria</taxon>
        <taxon>Pseudomonadati</taxon>
        <taxon>Pseudomonadota</taxon>
        <taxon>Alphaproteobacteria</taxon>
        <taxon>Rhodobacterales</taxon>
        <taxon>Paracoccaceae</taxon>
        <taxon>Paracoccus</taxon>
    </lineage>
</organism>
<dbReference type="GO" id="GO:0015628">
    <property type="term" value="P:protein secretion by the type II secretion system"/>
    <property type="evidence" value="ECO:0007669"/>
    <property type="project" value="TreeGrafter"/>
</dbReference>
<dbReference type="GO" id="GO:0005886">
    <property type="term" value="C:plasma membrane"/>
    <property type="evidence" value="ECO:0007669"/>
    <property type="project" value="UniProtKB-SubCell"/>
</dbReference>
<dbReference type="FunFam" id="1.20.81.30:FF:000001">
    <property type="entry name" value="Type II secretion system protein F"/>
    <property type="match status" value="2"/>
</dbReference>
<dbReference type="RefSeq" id="WP_139616209.1">
    <property type="nucleotide sequence ID" value="NZ_CP040763.1"/>
</dbReference>
<evidence type="ECO:0000256" key="3">
    <source>
        <dbReference type="ARBA" id="ARBA00022475"/>
    </source>
</evidence>
<dbReference type="PANTHER" id="PTHR30012">
    <property type="entry name" value="GENERAL SECRETION PATHWAY PROTEIN"/>
    <property type="match status" value="1"/>
</dbReference>
<evidence type="ECO:0000313" key="10">
    <source>
        <dbReference type="EMBL" id="QDA36474.1"/>
    </source>
</evidence>
<comment type="subcellular location">
    <subcellularLocation>
        <location evidence="1">Cell inner membrane</location>
        <topology evidence="1">Multi-pass membrane protein</topology>
    </subcellularLocation>
</comment>
<evidence type="ECO:0000256" key="5">
    <source>
        <dbReference type="ARBA" id="ARBA00022692"/>
    </source>
</evidence>
<evidence type="ECO:0000256" key="6">
    <source>
        <dbReference type="ARBA" id="ARBA00022989"/>
    </source>
</evidence>
<dbReference type="Proteomes" id="UP000296374">
    <property type="component" value="Plasmid unnamed4"/>
</dbReference>
<keyword evidence="6 8" id="KW-1133">Transmembrane helix</keyword>
<dbReference type="InterPro" id="IPR003004">
    <property type="entry name" value="GspF/PilC"/>
</dbReference>
<evidence type="ECO:0000256" key="2">
    <source>
        <dbReference type="ARBA" id="ARBA00005745"/>
    </source>
</evidence>
<keyword evidence="5 8" id="KW-0812">Transmembrane</keyword>
<protein>
    <submittedName>
        <fullName evidence="10">Type II secretion system protein GspF</fullName>
    </submittedName>
</protein>
<dbReference type="PANTHER" id="PTHR30012:SF0">
    <property type="entry name" value="TYPE II SECRETION SYSTEM PROTEIN F-RELATED"/>
    <property type="match status" value="1"/>
</dbReference>
<dbReference type="EMBL" id="CP040763">
    <property type="protein sequence ID" value="QDA36474.1"/>
    <property type="molecule type" value="Genomic_DNA"/>
</dbReference>
<keyword evidence="7 8" id="KW-0472">Membrane</keyword>
<dbReference type="PRINTS" id="PR00812">
    <property type="entry name" value="BCTERIALGSPF"/>
</dbReference>
<sequence>MPAFRFKAIDAAGKPQSGMYEAATAAAARAGLRGRGLLPLEVEGVAPGKAQSGKAARADTASVPRRSKGARIPLSALTLVTRQMSTLLGAGLRVEDALSAIAVGQPPKVAGILLTVRGAVLEGRSFGEALAGYPQVFSDFYRASVRAGEQSGRLDQVMAHLANFVENRARNRQTVQLALLYPALLAFVSLAIITMLMAFVIPDIMRVFSARGADLPFLTRALIAVSDLVRGYGLIALGLVVAAAFGFRRWLGTGQNRLRWHRVLATRRPTARVVQRMNASQFAGTLATLVQSRVPLIEALAAASDVTPNLFVRARVVDATEKIRQGISLKRAMEEAGVFPAMLIAMVASGEAGGHLGDALDRAATDQQRDLDAWVRALVALVEPAILLIMGGFVMIMVLAILLPIVSMNSLAGV</sequence>
<dbReference type="InterPro" id="IPR042094">
    <property type="entry name" value="T2SS_GspF_sf"/>
</dbReference>
<evidence type="ECO:0000256" key="1">
    <source>
        <dbReference type="ARBA" id="ARBA00004429"/>
    </source>
</evidence>
<feature type="transmembrane region" description="Helical" evidence="8">
    <location>
        <begin position="385"/>
        <end position="406"/>
    </location>
</feature>
<geneLocation type="plasmid" evidence="10 11">
    <name>unnamed4</name>
</geneLocation>
<feature type="domain" description="Type II secretion system protein GspF" evidence="9">
    <location>
        <begin position="282"/>
        <end position="404"/>
    </location>
</feature>
<dbReference type="InterPro" id="IPR018076">
    <property type="entry name" value="T2SS_GspF_dom"/>
</dbReference>
<dbReference type="Pfam" id="PF00482">
    <property type="entry name" value="T2SSF"/>
    <property type="match status" value="2"/>
</dbReference>
<keyword evidence="4" id="KW-0997">Cell inner membrane</keyword>
<dbReference type="Gene3D" id="1.20.81.30">
    <property type="entry name" value="Type II secretion system (T2SS), domain F"/>
    <property type="match status" value="2"/>
</dbReference>
<feature type="transmembrane region" description="Helical" evidence="8">
    <location>
        <begin position="221"/>
        <end position="247"/>
    </location>
</feature>
<evidence type="ECO:0000313" key="11">
    <source>
        <dbReference type="Proteomes" id="UP000296374"/>
    </source>
</evidence>
<evidence type="ECO:0000256" key="7">
    <source>
        <dbReference type="ARBA" id="ARBA00023136"/>
    </source>
</evidence>